<feature type="chain" id="PRO_5040394005" evidence="2">
    <location>
        <begin position="24"/>
        <end position="361"/>
    </location>
</feature>
<protein>
    <submittedName>
        <fullName evidence="3">Uncharacterized protein</fullName>
    </submittedName>
</protein>
<keyword evidence="4" id="KW-1185">Reference proteome</keyword>
<evidence type="ECO:0000256" key="2">
    <source>
        <dbReference type="SAM" id="SignalP"/>
    </source>
</evidence>
<sequence length="361" mass="39968">MNFRVKSLSFLLLLFVSALSASAQTSGTFTVGGDLDKFYPVIFEDGGWNTSTASELEIGRSAVHRDAQWRGSLIAKFRYHTTAWGNSSEFIDADIRQYNNASVSPYSIFVAGWKDATYSNNNRQIIIWLRGSTSYDYTSRYPVTPSIFDGVSKPLPYAEPGGPQHTFKTAVDNYVNDQGKSYGSAFFTSPKRWTSNSWGPAIKLNAGQAMEFDAGVTKFGMGASSGTIFYMFTTGADDMSQPATYRLTMNLNGEMGIGVMPVTGVKLAVDGTVGARKVKVSQGSWSDFVFHDDYKLPSLQEVEKFIKINKHLPDIPSEKEVTENGLDVGEINKKLLQKIEELTLHLIRMEKRIQELEAAGK</sequence>
<feature type="signal peptide" evidence="2">
    <location>
        <begin position="1"/>
        <end position="23"/>
    </location>
</feature>
<dbReference type="AlphaFoldDB" id="A0A9Q5GUY1"/>
<evidence type="ECO:0000256" key="1">
    <source>
        <dbReference type="SAM" id="Coils"/>
    </source>
</evidence>
<accession>A0A9Q5GUY1</accession>
<keyword evidence="1" id="KW-0175">Coiled coil</keyword>
<evidence type="ECO:0000313" key="4">
    <source>
        <dbReference type="Proteomes" id="UP000281028"/>
    </source>
</evidence>
<evidence type="ECO:0000313" key="3">
    <source>
        <dbReference type="EMBL" id="NSL85703.1"/>
    </source>
</evidence>
<gene>
    <name evidence="3" type="ORF">ECE50_002600</name>
</gene>
<name>A0A9Q5GUY1_9BACT</name>
<dbReference type="EMBL" id="RIAR02000001">
    <property type="protein sequence ID" value="NSL85703.1"/>
    <property type="molecule type" value="Genomic_DNA"/>
</dbReference>
<dbReference type="Proteomes" id="UP000281028">
    <property type="component" value="Unassembled WGS sequence"/>
</dbReference>
<feature type="coiled-coil region" evidence="1">
    <location>
        <begin position="332"/>
        <end position="359"/>
    </location>
</feature>
<organism evidence="3 4">
    <name type="scientific">Chitinophaga solisilvae</name>
    <dbReference type="NCBI Taxonomy" id="1233460"/>
    <lineage>
        <taxon>Bacteria</taxon>
        <taxon>Pseudomonadati</taxon>
        <taxon>Bacteroidota</taxon>
        <taxon>Chitinophagia</taxon>
        <taxon>Chitinophagales</taxon>
        <taxon>Chitinophagaceae</taxon>
        <taxon>Chitinophaga</taxon>
    </lineage>
</organism>
<comment type="caution">
    <text evidence="3">The sequence shown here is derived from an EMBL/GenBank/DDBJ whole genome shotgun (WGS) entry which is preliminary data.</text>
</comment>
<dbReference type="OrthoDB" id="743778at2"/>
<proteinExistence type="predicted"/>
<reference evidence="3" key="1">
    <citation type="submission" date="2020-05" db="EMBL/GenBank/DDBJ databases">
        <title>Chitinophaga laudate sp. nov., isolated from a tropical peat swamp.</title>
        <authorList>
            <person name="Goh C.B.S."/>
            <person name="Lee M.S."/>
            <person name="Parimannan S."/>
            <person name="Pasbakhsh P."/>
            <person name="Yule C.M."/>
            <person name="Rajandas H."/>
            <person name="Loke S."/>
            <person name="Croft L."/>
            <person name="Tan J.B.L."/>
        </authorList>
    </citation>
    <scope>NUCLEOTIDE SEQUENCE</scope>
    <source>
        <strain evidence="3">Mgbs1</strain>
    </source>
</reference>
<keyword evidence="2" id="KW-0732">Signal</keyword>